<gene>
    <name evidence="1" type="ORF">MNBD_GAMMA08-2499</name>
</gene>
<dbReference type="InterPro" id="IPR016039">
    <property type="entry name" value="Thiolase-like"/>
</dbReference>
<dbReference type="EMBL" id="UOFH01000076">
    <property type="protein sequence ID" value="VAW59405.1"/>
    <property type="molecule type" value="Genomic_DNA"/>
</dbReference>
<sequence length="363" mass="39361">MVAESQNVSCANATCIVGIGACTAVGLNAASTAAAVRVGISGFEEHPFMINQQGEPYLLATVPSVDPALTGSDRYIALSTSAIQEALEPLQKMALKKQGIKVVVALPEVRPGLPENLSEKIANHIMAQSNQQYIMNDVRMAFNGHAAGLMALESAHKHLSNGESEFYLIGGIESYIDPDTLDWVEDNEQLHVPSNAWGFMPGEAACFCLVCLADTANKYKLPVKVKRVAISTAHEKNKIKTQTVCIGEGLTQAVKGVLSKLPKNAKIDYTICDQNGEAYRADEFGFMLSRLSKYFTDPSDYMAPADCWGDVGAASGPLFINLIAAAYEKRYAKGPYTLLWTSSESGERTAALFWTHIEERKIN</sequence>
<name>A0A3B0WTT3_9ZZZZ</name>
<dbReference type="SUPFAM" id="SSF53901">
    <property type="entry name" value="Thiolase-like"/>
    <property type="match status" value="1"/>
</dbReference>
<dbReference type="AlphaFoldDB" id="A0A3B0WTT3"/>
<dbReference type="Gene3D" id="3.40.47.10">
    <property type="match status" value="1"/>
</dbReference>
<evidence type="ECO:0008006" key="2">
    <source>
        <dbReference type="Google" id="ProtNLM"/>
    </source>
</evidence>
<evidence type="ECO:0000313" key="1">
    <source>
        <dbReference type="EMBL" id="VAW59405.1"/>
    </source>
</evidence>
<protein>
    <recommendedName>
        <fullName evidence="2">Beta-ketoacyl synthase N-terminal domain-containing protein</fullName>
    </recommendedName>
</protein>
<reference evidence="1" key="1">
    <citation type="submission" date="2018-06" db="EMBL/GenBank/DDBJ databases">
        <authorList>
            <person name="Zhirakovskaya E."/>
        </authorList>
    </citation>
    <scope>NUCLEOTIDE SEQUENCE</scope>
</reference>
<proteinExistence type="predicted"/>
<dbReference type="GO" id="GO:0016746">
    <property type="term" value="F:acyltransferase activity"/>
    <property type="evidence" value="ECO:0007669"/>
    <property type="project" value="InterPro"/>
</dbReference>
<accession>A0A3B0WTT3</accession>
<organism evidence="1">
    <name type="scientific">hydrothermal vent metagenome</name>
    <dbReference type="NCBI Taxonomy" id="652676"/>
    <lineage>
        <taxon>unclassified sequences</taxon>
        <taxon>metagenomes</taxon>
        <taxon>ecological metagenomes</taxon>
    </lineage>
</organism>